<keyword evidence="1" id="KW-0460">Magnesium</keyword>
<comment type="function">
    <text evidence="1">Lipid phosphatase which dephosphorylates phosphatidylglycerophosphate (PGP) to phosphatidylglycerol (PG).</text>
</comment>
<name>A0ABY6F691_9GAMM</name>
<dbReference type="EMBL" id="CP089977">
    <property type="protein sequence ID" value="UXZ05620.1"/>
    <property type="molecule type" value="Genomic_DNA"/>
</dbReference>
<dbReference type="EC" id="3.1.3.27" evidence="1"/>
<dbReference type="RefSeq" id="WP_263077131.1">
    <property type="nucleotide sequence ID" value="NZ_CP089977.1"/>
</dbReference>
<keyword evidence="1 2" id="KW-0472">Membrane</keyword>
<feature type="transmembrane region" description="Helical" evidence="2">
    <location>
        <begin position="184"/>
        <end position="205"/>
    </location>
</feature>
<keyword evidence="1" id="KW-0443">Lipid metabolism</keyword>
<comment type="cofactor">
    <cofactor evidence="1">
        <name>Mg(2+)</name>
        <dbReference type="ChEBI" id="CHEBI:18420"/>
    </cofactor>
</comment>
<dbReference type="InterPro" id="IPR036681">
    <property type="entry name" value="PgpA-like_sf"/>
</dbReference>
<protein>
    <recommendedName>
        <fullName evidence="1">Phosphatidylglycerophosphatase A</fullName>
        <ecNumber evidence="1">3.1.3.27</ecNumber>
    </recommendedName>
    <alternativeName>
        <fullName evidence="1">Phosphatidylglycerolphosphate phosphatase A</fullName>
    </alternativeName>
</protein>
<keyword evidence="1" id="KW-0378">Hydrolase</keyword>
<keyword evidence="1 2" id="KW-0812">Transmembrane</keyword>
<reference evidence="4" key="1">
    <citation type="submission" date="2021-12" db="EMBL/GenBank/DDBJ databases">
        <title>taxonomy of Moraxella sp. ZY201224.</title>
        <authorList>
            <person name="Li F."/>
        </authorList>
    </citation>
    <scope>NUCLEOTIDE SEQUENCE</scope>
    <source>
        <strain evidence="4">ZY201224</strain>
    </source>
</reference>
<keyword evidence="5" id="KW-1185">Reference proteome</keyword>
<gene>
    <name evidence="4" type="ORF">LU297_04045</name>
</gene>
<keyword evidence="1" id="KW-0479">Metal-binding</keyword>
<comment type="subcellular location">
    <subcellularLocation>
        <location evidence="1">Cell inner membrane</location>
        <topology evidence="1">Multi-pass membrane protein</topology>
    </subcellularLocation>
</comment>
<sequence length="208" mass="22704">MTNHKPDIYKSNLCPPCPPTATAFERCVYWLGIGLGSGLPKKAPGTWGTVGGLVIAMPMLLLGFWGFLIITIIGCLIGSYICGKTSDLMNVHDDPHIVFDEWVGMWIALLPYSYFIFNGQDMHELIWLGVGALIANPVMTIFATILAFLPPFALFRFFDIIKPFPIKWVDKNVSGGFGILIDDVLAGIMAASGVLLTVWGMVAVFGMS</sequence>
<dbReference type="PANTHER" id="PTHR36305">
    <property type="entry name" value="PHOSPHATIDYLGLYCEROPHOSPHATASE A"/>
    <property type="match status" value="1"/>
</dbReference>
<evidence type="ECO:0000256" key="1">
    <source>
        <dbReference type="PIRNR" id="PIRNR006162"/>
    </source>
</evidence>
<keyword evidence="1" id="KW-1003">Cell membrane</keyword>
<organism evidence="4 5">
    <name type="scientific">Moraxella nasicaprae</name>
    <dbReference type="NCBI Taxonomy" id="2904122"/>
    <lineage>
        <taxon>Bacteria</taxon>
        <taxon>Pseudomonadati</taxon>
        <taxon>Pseudomonadota</taxon>
        <taxon>Gammaproteobacteria</taxon>
        <taxon>Moraxellales</taxon>
        <taxon>Moraxellaceae</taxon>
        <taxon>Moraxella</taxon>
    </lineage>
</organism>
<dbReference type="Proteomes" id="UP001063782">
    <property type="component" value="Chromosome"/>
</dbReference>
<keyword evidence="1" id="KW-1208">Phospholipid metabolism</keyword>
<comment type="catalytic activity">
    <reaction evidence="1">
        <text>a 1,2-diacyl-sn-glycero-3-phospho-(1'-sn-glycero-3'-phosphate) + H2O = a 1,2-diacyl-sn-glycero-3-phospho-(1'-sn-glycerol) + phosphate</text>
        <dbReference type="Rhea" id="RHEA:33751"/>
        <dbReference type="ChEBI" id="CHEBI:15377"/>
        <dbReference type="ChEBI" id="CHEBI:43474"/>
        <dbReference type="ChEBI" id="CHEBI:60110"/>
        <dbReference type="ChEBI" id="CHEBI:64716"/>
        <dbReference type="EC" id="3.1.3.27"/>
    </reaction>
</comment>
<feature type="domain" description="YutG/PgpA" evidence="3">
    <location>
        <begin position="31"/>
        <end position="196"/>
    </location>
</feature>
<proteinExistence type="predicted"/>
<accession>A0ABY6F691</accession>
<dbReference type="CDD" id="cd06971">
    <property type="entry name" value="PgpA"/>
    <property type="match status" value="1"/>
</dbReference>
<dbReference type="SUPFAM" id="SSF101307">
    <property type="entry name" value="YutG-like"/>
    <property type="match status" value="1"/>
</dbReference>
<feature type="transmembrane region" description="Helical" evidence="2">
    <location>
        <begin position="101"/>
        <end position="118"/>
    </location>
</feature>
<dbReference type="InterPro" id="IPR007686">
    <property type="entry name" value="YutG/PgpA"/>
</dbReference>
<keyword evidence="1" id="KW-0997">Cell inner membrane</keyword>
<dbReference type="PANTHER" id="PTHR36305:SF1">
    <property type="entry name" value="PHOSPHATIDYLGLYCEROPHOSPHATASE A"/>
    <property type="match status" value="1"/>
</dbReference>
<dbReference type="Pfam" id="PF04608">
    <property type="entry name" value="PgpA"/>
    <property type="match status" value="1"/>
</dbReference>
<feature type="transmembrane region" description="Helical" evidence="2">
    <location>
        <begin position="125"/>
        <end position="149"/>
    </location>
</feature>
<keyword evidence="1" id="KW-0595">Phospholipid degradation</keyword>
<keyword evidence="2" id="KW-1133">Transmembrane helix</keyword>
<keyword evidence="1" id="KW-0442">Lipid degradation</keyword>
<comment type="pathway">
    <text evidence="1">Phospholipid metabolism; phosphatidylglycerol biosynthesis; phosphatidylglycerol from CDP-diacylglycerol: step 2/2.</text>
</comment>
<evidence type="ECO:0000256" key="2">
    <source>
        <dbReference type="SAM" id="Phobius"/>
    </source>
</evidence>
<evidence type="ECO:0000259" key="3">
    <source>
        <dbReference type="Pfam" id="PF04608"/>
    </source>
</evidence>
<evidence type="ECO:0000313" key="4">
    <source>
        <dbReference type="EMBL" id="UXZ05620.1"/>
    </source>
</evidence>
<feature type="transmembrane region" description="Helical" evidence="2">
    <location>
        <begin position="60"/>
        <end position="81"/>
    </location>
</feature>
<dbReference type="PIRSF" id="PIRSF006162">
    <property type="entry name" value="PgpA"/>
    <property type="match status" value="1"/>
</dbReference>
<dbReference type="InterPro" id="IPR026037">
    <property type="entry name" value="PgpA"/>
</dbReference>
<evidence type="ECO:0000313" key="5">
    <source>
        <dbReference type="Proteomes" id="UP001063782"/>
    </source>
</evidence>